<evidence type="ECO:0000256" key="1">
    <source>
        <dbReference type="ARBA" id="ARBA00004141"/>
    </source>
</evidence>
<comment type="subcellular location">
    <subcellularLocation>
        <location evidence="1">Membrane</location>
        <topology evidence="1">Multi-pass membrane protein</topology>
    </subcellularLocation>
</comment>
<dbReference type="RefSeq" id="WP_200066236.1">
    <property type="nucleotide sequence ID" value="NZ_JAEHFW010000002.1"/>
</dbReference>
<dbReference type="Gene3D" id="1.20.810.10">
    <property type="entry name" value="Cytochrome Bc1 Complex, Chain C"/>
    <property type="match status" value="1"/>
</dbReference>
<dbReference type="EMBL" id="JAEHFW010000002">
    <property type="protein sequence ID" value="MBK0379686.1"/>
    <property type="molecule type" value="Genomic_DNA"/>
</dbReference>
<dbReference type="InterPro" id="IPR036150">
    <property type="entry name" value="Cyt_b/b6_C_sf"/>
</dbReference>
<feature type="transmembrane region" description="Helical" evidence="11">
    <location>
        <begin position="253"/>
        <end position="270"/>
    </location>
</feature>
<evidence type="ECO:0000256" key="8">
    <source>
        <dbReference type="ARBA" id="ARBA00023004"/>
    </source>
</evidence>
<evidence type="ECO:0000256" key="6">
    <source>
        <dbReference type="ARBA" id="ARBA00022982"/>
    </source>
</evidence>
<gene>
    <name evidence="15" type="ORF">I5M19_10225</name>
</gene>
<dbReference type="GO" id="GO:0016020">
    <property type="term" value="C:membrane"/>
    <property type="evidence" value="ECO:0007669"/>
    <property type="project" value="UniProtKB-SubCell"/>
</dbReference>
<evidence type="ECO:0000256" key="3">
    <source>
        <dbReference type="ARBA" id="ARBA00022617"/>
    </source>
</evidence>
<dbReference type="PANTHER" id="PTHR19271:SF16">
    <property type="entry name" value="CYTOCHROME B"/>
    <property type="match status" value="1"/>
</dbReference>
<dbReference type="InterPro" id="IPR027387">
    <property type="entry name" value="Cytb/b6-like_sf"/>
</dbReference>
<evidence type="ECO:0000256" key="7">
    <source>
        <dbReference type="ARBA" id="ARBA00022989"/>
    </source>
</evidence>
<dbReference type="GO" id="GO:0016491">
    <property type="term" value="F:oxidoreductase activity"/>
    <property type="evidence" value="ECO:0007669"/>
    <property type="project" value="InterPro"/>
</dbReference>
<feature type="transmembrane region" description="Helical" evidence="11">
    <location>
        <begin position="187"/>
        <end position="210"/>
    </location>
</feature>
<dbReference type="GO" id="GO:0046872">
    <property type="term" value="F:metal ion binding"/>
    <property type="evidence" value="ECO:0007669"/>
    <property type="project" value="UniProtKB-KW"/>
</dbReference>
<evidence type="ECO:0000256" key="4">
    <source>
        <dbReference type="ARBA" id="ARBA00022692"/>
    </source>
</evidence>
<dbReference type="PROSITE" id="PS51003">
    <property type="entry name" value="CYTB_CTER"/>
    <property type="match status" value="1"/>
</dbReference>
<dbReference type="Gene3D" id="1.10.760.10">
    <property type="entry name" value="Cytochrome c-like domain"/>
    <property type="match status" value="1"/>
</dbReference>
<dbReference type="InterPro" id="IPR005797">
    <property type="entry name" value="Cyt_b/b6_N"/>
</dbReference>
<dbReference type="AlphaFoldDB" id="A0A934UNA2"/>
<dbReference type="InterPro" id="IPR009056">
    <property type="entry name" value="Cyt_c-like_dom"/>
</dbReference>
<keyword evidence="7 11" id="KW-1133">Transmembrane helix</keyword>
<keyword evidence="6" id="KW-0249">Electron transport</keyword>
<evidence type="ECO:0000256" key="10">
    <source>
        <dbReference type="PROSITE-ProRule" id="PRU00433"/>
    </source>
</evidence>
<dbReference type="SUPFAM" id="SSF81648">
    <property type="entry name" value="a domain/subunit of cytochrome bc1 complex (Ubiquinol-cytochrome c reductase)"/>
    <property type="match status" value="1"/>
</dbReference>
<feature type="domain" description="Cytochrome c" evidence="14">
    <location>
        <begin position="386"/>
        <end position="463"/>
    </location>
</feature>
<dbReference type="PANTHER" id="PTHR19271">
    <property type="entry name" value="CYTOCHROME B"/>
    <property type="match status" value="1"/>
</dbReference>
<accession>A0A934UNA2</accession>
<dbReference type="InterPro" id="IPR005798">
    <property type="entry name" value="Cyt_b/b6_C"/>
</dbReference>
<evidence type="ECO:0000313" key="16">
    <source>
        <dbReference type="Proteomes" id="UP000613193"/>
    </source>
</evidence>
<dbReference type="SUPFAM" id="SSF46626">
    <property type="entry name" value="Cytochrome c"/>
    <property type="match status" value="1"/>
</dbReference>
<organism evidence="15 16">
    <name type="scientific">Mucilaginibacter segetis</name>
    <dbReference type="NCBI Taxonomy" id="2793071"/>
    <lineage>
        <taxon>Bacteria</taxon>
        <taxon>Pseudomonadati</taxon>
        <taxon>Bacteroidota</taxon>
        <taxon>Sphingobacteriia</taxon>
        <taxon>Sphingobacteriales</taxon>
        <taxon>Sphingobacteriaceae</taxon>
        <taxon>Mucilaginibacter</taxon>
    </lineage>
</organism>
<feature type="domain" description="Cytochrome b/b6 N-terminal region profile" evidence="12">
    <location>
        <begin position="7"/>
        <end position="218"/>
    </location>
</feature>
<evidence type="ECO:0000259" key="12">
    <source>
        <dbReference type="PROSITE" id="PS51002"/>
    </source>
</evidence>
<evidence type="ECO:0000313" key="15">
    <source>
        <dbReference type="EMBL" id="MBK0379686.1"/>
    </source>
</evidence>
<feature type="transmembrane region" description="Helical" evidence="11">
    <location>
        <begin position="311"/>
        <end position="331"/>
    </location>
</feature>
<name>A0A934UNA2_9SPHI</name>
<dbReference type="Pfam" id="PF13442">
    <property type="entry name" value="Cytochrome_CBB3"/>
    <property type="match status" value="1"/>
</dbReference>
<evidence type="ECO:0000256" key="5">
    <source>
        <dbReference type="ARBA" id="ARBA00022723"/>
    </source>
</evidence>
<feature type="transmembrane region" description="Helical" evidence="11">
    <location>
        <begin position="121"/>
        <end position="141"/>
    </location>
</feature>
<evidence type="ECO:0000259" key="13">
    <source>
        <dbReference type="PROSITE" id="PS51003"/>
    </source>
</evidence>
<dbReference type="GO" id="GO:0022904">
    <property type="term" value="P:respiratory electron transport chain"/>
    <property type="evidence" value="ECO:0007669"/>
    <property type="project" value="InterPro"/>
</dbReference>
<keyword evidence="2" id="KW-0813">Transport</keyword>
<proteinExistence type="predicted"/>
<reference evidence="15" key="1">
    <citation type="submission" date="2020-12" db="EMBL/GenBank/DDBJ databases">
        <title>Bacterial novel species Mucilaginibacter sp. SD-g isolated from soil.</title>
        <authorList>
            <person name="Jung H.-Y."/>
        </authorList>
    </citation>
    <scope>NUCLEOTIDE SEQUENCE</scope>
    <source>
        <strain evidence="15">SD-g</strain>
    </source>
</reference>
<evidence type="ECO:0000259" key="14">
    <source>
        <dbReference type="PROSITE" id="PS51007"/>
    </source>
</evidence>
<feature type="transmembrane region" description="Helical" evidence="11">
    <location>
        <begin position="343"/>
        <end position="362"/>
    </location>
</feature>
<evidence type="ECO:0000256" key="11">
    <source>
        <dbReference type="SAM" id="Phobius"/>
    </source>
</evidence>
<evidence type="ECO:0000256" key="2">
    <source>
        <dbReference type="ARBA" id="ARBA00022448"/>
    </source>
</evidence>
<dbReference type="Proteomes" id="UP000613193">
    <property type="component" value="Unassembled WGS sequence"/>
</dbReference>
<feature type="domain" description="Cytochrome b/b6 C-terminal region profile" evidence="13">
    <location>
        <begin position="234"/>
        <end position="362"/>
    </location>
</feature>
<dbReference type="SUPFAM" id="SSF81342">
    <property type="entry name" value="Transmembrane di-heme cytochromes"/>
    <property type="match status" value="1"/>
</dbReference>
<comment type="caution">
    <text evidence="15">The sequence shown here is derived from an EMBL/GenBank/DDBJ whole genome shotgun (WGS) entry which is preliminary data.</text>
</comment>
<evidence type="ECO:0000256" key="9">
    <source>
        <dbReference type="ARBA" id="ARBA00023136"/>
    </source>
</evidence>
<sequence length="463" mass="51750">MNKLKQIWRWIDDRSGFSEIFMPLIKHPVPPGAKWSYVFGSATLFCLVLQVITGVALSLLYQPSSSDAYQSLQFITHQAAFGRTLRGIHYFGASAMIIMVGIHMIRVYITAAYKYPREMAWISGVILLFMTIAMGFTGQLLRWDSNGVWSSVVAAEQLGRVPFIGKWLARLLLGGDTIGGHSLSRFYAYHVFIIPAIIFLFVGYHLMLVIRNGISEPPKAGRPVDPKTYRKWYKELLEKSGVPFWPYAAWRDLLFGALVIIAIIGMAVAFGPPELTQPPDPAIIYATPKPDWYMLSIFSLFALMPPNIESYMIVIGPVLTIIILLALPFISNKGERSPIRRPWAIFGSGCVVVFIFSLFLLGERSDWSPNFKAKPLNASTIHSTDQHVVHGASLFYKKGCLYCHKVGEAGGMKGPDLSHVYTRLSEGEMKIRIVNGGDDMPAYGGILSKKDMEDVIAFLKSRK</sequence>
<dbReference type="InterPro" id="IPR036909">
    <property type="entry name" value="Cyt_c-like_dom_sf"/>
</dbReference>
<dbReference type="InterPro" id="IPR016174">
    <property type="entry name" value="Di-haem_cyt_TM"/>
</dbReference>
<dbReference type="GO" id="GO:0020037">
    <property type="term" value="F:heme binding"/>
    <property type="evidence" value="ECO:0007669"/>
    <property type="project" value="InterPro"/>
</dbReference>
<feature type="transmembrane region" description="Helical" evidence="11">
    <location>
        <begin position="88"/>
        <end position="109"/>
    </location>
</feature>
<feature type="transmembrane region" description="Helical" evidence="11">
    <location>
        <begin position="35"/>
        <end position="61"/>
    </location>
</feature>
<protein>
    <submittedName>
        <fullName evidence="15">Cytochrome b N-terminal domain-containing protein</fullName>
    </submittedName>
</protein>
<keyword evidence="4 11" id="KW-0812">Transmembrane</keyword>
<keyword evidence="5 10" id="KW-0479">Metal-binding</keyword>
<dbReference type="PROSITE" id="PS51007">
    <property type="entry name" value="CYTC"/>
    <property type="match status" value="1"/>
</dbReference>
<dbReference type="GO" id="GO:0009055">
    <property type="term" value="F:electron transfer activity"/>
    <property type="evidence" value="ECO:0007669"/>
    <property type="project" value="InterPro"/>
</dbReference>
<dbReference type="Pfam" id="PF00033">
    <property type="entry name" value="Cytochrome_B"/>
    <property type="match status" value="1"/>
</dbReference>
<keyword evidence="3 10" id="KW-0349">Heme</keyword>
<keyword evidence="9 11" id="KW-0472">Membrane</keyword>
<keyword evidence="16" id="KW-1185">Reference proteome</keyword>
<dbReference type="PROSITE" id="PS51002">
    <property type="entry name" value="CYTB_NTER"/>
    <property type="match status" value="1"/>
</dbReference>
<keyword evidence="8 10" id="KW-0408">Iron</keyword>